<sequence>MNSEYLSSLEEFEQDASDNDECSTNKVILKVNNSFNDWISVQTVVDLYAKQNGFVANKIRKEVDSIDNSIIRRRVYTCWKSELAPKNLRFPQQILDKIEHYIRNGRLGAEQQYNLLINEFPQFNIKKKNLYNAIQKFCGVRTHDETDAATMFLYLLKQRENDPEYVIISRLEGPANELTGLFWMTSVESTQRVESINGVIKKLDRGTLLKEFYYSCKWERKHSSVPLSYITYLRTDNVYTPTIREQVSKKVKYGNAMSMAKTSVQIAVKEDVTPEFIGLLTEFIMKYHRGTGLSIENIKNDISFLGTLLQDPQRSFTENSREPLAELPEISNPEYHKTKGRPPKRLKSSIEESKNTSVGNI</sequence>
<dbReference type="EMBL" id="LLXL01001112">
    <property type="protein sequence ID" value="PKK66299.1"/>
    <property type="molecule type" value="Genomic_DNA"/>
</dbReference>
<accession>A0A2N1MXJ1</accession>
<feature type="compositionally biased region" description="Basic residues" evidence="1">
    <location>
        <begin position="338"/>
        <end position="347"/>
    </location>
</feature>
<proteinExistence type="predicted"/>
<dbReference type="Proteomes" id="UP000233469">
    <property type="component" value="Unassembled WGS sequence"/>
</dbReference>
<feature type="region of interest" description="Disordered" evidence="1">
    <location>
        <begin position="315"/>
        <end position="361"/>
    </location>
</feature>
<dbReference type="AlphaFoldDB" id="A0A2N1MXJ1"/>
<dbReference type="VEuPathDB" id="FungiDB:RhiirFUN_014776"/>
<dbReference type="VEuPathDB" id="FungiDB:RhiirA1_403707"/>
<organism evidence="2 3">
    <name type="scientific">Rhizophagus irregularis</name>
    <dbReference type="NCBI Taxonomy" id="588596"/>
    <lineage>
        <taxon>Eukaryota</taxon>
        <taxon>Fungi</taxon>
        <taxon>Fungi incertae sedis</taxon>
        <taxon>Mucoromycota</taxon>
        <taxon>Glomeromycotina</taxon>
        <taxon>Glomeromycetes</taxon>
        <taxon>Glomerales</taxon>
        <taxon>Glomeraceae</taxon>
        <taxon>Rhizophagus</taxon>
    </lineage>
</organism>
<protein>
    <submittedName>
        <fullName evidence="2">Uncharacterized protein</fullName>
    </submittedName>
</protein>
<reference evidence="2 3" key="1">
    <citation type="submission" date="2016-04" db="EMBL/GenBank/DDBJ databases">
        <title>Genome analyses suggest a sexual origin of heterokaryosis in a supposedly ancient asexual fungus.</title>
        <authorList>
            <person name="Ropars J."/>
            <person name="Sedzielewska K."/>
            <person name="Noel J."/>
            <person name="Charron P."/>
            <person name="Farinelli L."/>
            <person name="Marton T."/>
            <person name="Kruger M."/>
            <person name="Pelin A."/>
            <person name="Brachmann A."/>
            <person name="Corradi N."/>
        </authorList>
    </citation>
    <scope>NUCLEOTIDE SEQUENCE [LARGE SCALE GENOMIC DNA]</scope>
    <source>
        <strain evidence="2 3">C2</strain>
    </source>
</reference>
<dbReference type="VEuPathDB" id="FungiDB:FUN_014704"/>
<evidence type="ECO:0000313" key="3">
    <source>
        <dbReference type="Proteomes" id="UP000233469"/>
    </source>
</evidence>
<evidence type="ECO:0000256" key="1">
    <source>
        <dbReference type="SAM" id="MobiDB-lite"/>
    </source>
</evidence>
<evidence type="ECO:0000313" key="2">
    <source>
        <dbReference type="EMBL" id="PKK66299.1"/>
    </source>
</evidence>
<dbReference type="VEuPathDB" id="FungiDB:FUN_011198"/>
<gene>
    <name evidence="2" type="ORF">RhiirC2_714941</name>
</gene>
<name>A0A2N1MXJ1_9GLOM</name>
<dbReference type="VEuPathDB" id="FungiDB:RhiirA1_399723"/>
<comment type="caution">
    <text evidence="2">The sequence shown here is derived from an EMBL/GenBank/DDBJ whole genome shotgun (WGS) entry which is preliminary data.</text>
</comment>
<reference evidence="2 3" key="2">
    <citation type="submission" date="2017-10" db="EMBL/GenBank/DDBJ databases">
        <title>Extensive intraspecific genome diversity in a model arbuscular mycorrhizal fungus.</title>
        <authorList>
            <person name="Chen E.C.H."/>
            <person name="Morin E."/>
            <person name="Baudet D."/>
            <person name="Noel J."/>
            <person name="Ndikumana S."/>
            <person name="Charron P."/>
            <person name="St-Onge C."/>
            <person name="Giorgi J."/>
            <person name="Grigoriev I.V."/>
            <person name="Roux C."/>
            <person name="Martin F.M."/>
            <person name="Corradi N."/>
        </authorList>
    </citation>
    <scope>NUCLEOTIDE SEQUENCE [LARGE SCALE GENOMIC DNA]</scope>
    <source>
        <strain evidence="2 3">C2</strain>
    </source>
</reference>